<organism evidence="2 3">
    <name type="scientific">Chryseobacterium caseinilyticum</name>
    <dbReference type="NCBI Taxonomy" id="2771428"/>
    <lineage>
        <taxon>Bacteria</taxon>
        <taxon>Pseudomonadati</taxon>
        <taxon>Bacteroidota</taxon>
        <taxon>Flavobacteriia</taxon>
        <taxon>Flavobacteriales</taxon>
        <taxon>Weeksellaceae</taxon>
        <taxon>Chryseobacterium group</taxon>
        <taxon>Chryseobacterium</taxon>
    </lineage>
</organism>
<dbReference type="EMBL" id="JACYFS010000002">
    <property type="protein sequence ID" value="MBD8082804.1"/>
    <property type="molecule type" value="Genomic_DNA"/>
</dbReference>
<protein>
    <submittedName>
        <fullName evidence="2">Nuclear transport factor 2 family protein</fullName>
    </submittedName>
</protein>
<sequence>MSNEHEIIISRINDYADILNRRKTEGIGELYAEDAVFIPDNYKTISALELKKNKSKSILTSNEFKIQYSEEDVLIDGNFAFVTAVAKTSEKNKQTDQTVLKSSKDFFVFKKVDGQWKIFRYLFNNVNIITA</sequence>
<dbReference type="Proteomes" id="UP000637299">
    <property type="component" value="Unassembled WGS sequence"/>
</dbReference>
<evidence type="ECO:0000259" key="1">
    <source>
        <dbReference type="Pfam" id="PF14534"/>
    </source>
</evidence>
<keyword evidence="3" id="KW-1185">Reference proteome</keyword>
<evidence type="ECO:0000313" key="2">
    <source>
        <dbReference type="EMBL" id="MBD8082804.1"/>
    </source>
</evidence>
<gene>
    <name evidence="2" type="ORF">IC610_10285</name>
</gene>
<reference evidence="2 3" key="1">
    <citation type="submission" date="2020-09" db="EMBL/GenBank/DDBJ databases">
        <title>Genome seq and assembly of Chryseobacterium sp.</title>
        <authorList>
            <person name="Chhetri G."/>
        </authorList>
    </citation>
    <scope>NUCLEOTIDE SEQUENCE [LARGE SCALE GENOMIC DNA]</scope>
    <source>
        <strain evidence="2 3">GCR10</strain>
    </source>
</reference>
<comment type="caution">
    <text evidence="2">The sequence shown here is derived from an EMBL/GenBank/DDBJ whole genome shotgun (WGS) entry which is preliminary data.</text>
</comment>
<name>A0ABR8ZBV3_9FLAO</name>
<proteinExistence type="predicted"/>
<dbReference type="SUPFAM" id="SSF54427">
    <property type="entry name" value="NTF2-like"/>
    <property type="match status" value="1"/>
</dbReference>
<dbReference type="Gene3D" id="3.10.450.50">
    <property type="match status" value="1"/>
</dbReference>
<feature type="domain" description="DUF4440" evidence="1">
    <location>
        <begin position="8"/>
        <end position="118"/>
    </location>
</feature>
<dbReference type="InterPro" id="IPR027843">
    <property type="entry name" value="DUF4440"/>
</dbReference>
<evidence type="ECO:0000313" key="3">
    <source>
        <dbReference type="Proteomes" id="UP000637299"/>
    </source>
</evidence>
<dbReference type="CDD" id="cd00531">
    <property type="entry name" value="NTF2_like"/>
    <property type="match status" value="1"/>
</dbReference>
<dbReference type="Pfam" id="PF14534">
    <property type="entry name" value="DUF4440"/>
    <property type="match status" value="1"/>
</dbReference>
<accession>A0ABR8ZBV3</accession>
<dbReference type="RefSeq" id="WP_191736769.1">
    <property type="nucleotide sequence ID" value="NZ_JACYFS010000002.1"/>
</dbReference>
<dbReference type="InterPro" id="IPR032710">
    <property type="entry name" value="NTF2-like_dom_sf"/>
</dbReference>